<feature type="compositionally biased region" description="Pro residues" evidence="1">
    <location>
        <begin position="350"/>
        <end position="365"/>
    </location>
</feature>
<proteinExistence type="predicted"/>
<accession>A0A316VJX0</accession>
<evidence type="ECO:0000313" key="3">
    <source>
        <dbReference type="Proteomes" id="UP000245771"/>
    </source>
</evidence>
<dbReference type="AlphaFoldDB" id="A0A316VJX0"/>
<feature type="compositionally biased region" description="Polar residues" evidence="1">
    <location>
        <begin position="334"/>
        <end position="348"/>
    </location>
</feature>
<gene>
    <name evidence="2" type="ORF">FA14DRAFT_170585</name>
</gene>
<reference evidence="2 3" key="1">
    <citation type="journal article" date="2018" name="Mol. Biol. Evol.">
        <title>Broad Genomic Sampling Reveals a Smut Pathogenic Ancestry of the Fungal Clade Ustilaginomycotina.</title>
        <authorList>
            <person name="Kijpornyongpan T."/>
            <person name="Mondo S.J."/>
            <person name="Barry K."/>
            <person name="Sandor L."/>
            <person name="Lee J."/>
            <person name="Lipzen A."/>
            <person name="Pangilinan J."/>
            <person name="LaButti K."/>
            <person name="Hainaut M."/>
            <person name="Henrissat B."/>
            <person name="Grigoriev I.V."/>
            <person name="Spatafora J.W."/>
            <person name="Aime M.C."/>
        </authorList>
    </citation>
    <scope>NUCLEOTIDE SEQUENCE [LARGE SCALE GENOMIC DNA]</scope>
    <source>
        <strain evidence="2 3">MCA 3882</strain>
    </source>
</reference>
<protein>
    <submittedName>
        <fullName evidence="2">Uncharacterized protein</fullName>
    </submittedName>
</protein>
<dbReference type="RefSeq" id="XP_025358112.1">
    <property type="nucleotide sequence ID" value="XM_025500281.1"/>
</dbReference>
<feature type="region of interest" description="Disordered" evidence="1">
    <location>
        <begin position="254"/>
        <end position="382"/>
    </location>
</feature>
<dbReference type="Proteomes" id="UP000245771">
    <property type="component" value="Unassembled WGS sequence"/>
</dbReference>
<feature type="compositionally biased region" description="Basic and acidic residues" evidence="1">
    <location>
        <begin position="314"/>
        <end position="323"/>
    </location>
</feature>
<evidence type="ECO:0000256" key="1">
    <source>
        <dbReference type="SAM" id="MobiDB-lite"/>
    </source>
</evidence>
<feature type="region of interest" description="Disordered" evidence="1">
    <location>
        <begin position="395"/>
        <end position="490"/>
    </location>
</feature>
<dbReference type="OrthoDB" id="10665162at2759"/>
<dbReference type="GeneID" id="37022062"/>
<feature type="compositionally biased region" description="Low complexity" evidence="1">
    <location>
        <begin position="259"/>
        <end position="272"/>
    </location>
</feature>
<dbReference type="STRING" id="1280837.A0A316VJX0"/>
<dbReference type="EMBL" id="KZ819602">
    <property type="protein sequence ID" value="PWN37810.1"/>
    <property type="molecule type" value="Genomic_DNA"/>
</dbReference>
<evidence type="ECO:0000313" key="2">
    <source>
        <dbReference type="EMBL" id="PWN37810.1"/>
    </source>
</evidence>
<name>A0A316VJX0_9BASI</name>
<feature type="compositionally biased region" description="Basic and acidic residues" evidence="1">
    <location>
        <begin position="278"/>
        <end position="287"/>
    </location>
</feature>
<keyword evidence="3" id="KW-1185">Reference proteome</keyword>
<feature type="compositionally biased region" description="Basic and acidic residues" evidence="1">
    <location>
        <begin position="481"/>
        <end position="490"/>
    </location>
</feature>
<feature type="compositionally biased region" description="Polar residues" evidence="1">
    <location>
        <begin position="431"/>
        <end position="445"/>
    </location>
</feature>
<sequence length="490" mass="53461">MLPGMYANNGIAKTIENLLDGLASVHATTERRIDILSSLERCFGMAILGEGQAGSSSKVQDLQAEWWLAQSSPRSCVALALISHLHRLHLECTISPDDATLDPSAEMTACFTMLQGLCLKDSGSGKICSNRSTLELFLAIVDASYWKSDETDERQASVHAIDLLICIIMASRSACALFDELGGEDVVRKLMVRHRYTPKKESQESKDNASDELQDGPVAIKCAEFLLLFASQRDDECNKTMDLLADRTSMFAPAENRSDSSGSMSGLQSINSKRQSVQRREEEDVIQRSRRARSASPTKVNSDRRLRSPVHPKRSGEGARISEEGVPARVRRSVPSNRAASAITQSEAAPTPPYGSPMKSFPPPSGNRGISPVRSARNTPFLQSAKFLPKSLAVDAFSTPSPTFPPSPGRKSRGRSVEREALSKIPPPNGRTDTSQSKPFSTLKSTPEEQESSYYVQPSSPLKALMGPSPAVRRAHARSVSPEKKRFSQS</sequence>
<dbReference type="InParanoid" id="A0A316VJX0"/>
<organism evidence="2 3">
    <name type="scientific">Meira miltonrushii</name>
    <dbReference type="NCBI Taxonomy" id="1280837"/>
    <lineage>
        <taxon>Eukaryota</taxon>
        <taxon>Fungi</taxon>
        <taxon>Dikarya</taxon>
        <taxon>Basidiomycota</taxon>
        <taxon>Ustilaginomycotina</taxon>
        <taxon>Exobasidiomycetes</taxon>
        <taxon>Exobasidiales</taxon>
        <taxon>Brachybasidiaceae</taxon>
        <taxon>Meira</taxon>
    </lineage>
</organism>